<sequence length="428" mass="47119">MKEVLLLSIIICSLSILPLAEAKPGNGFSIDLIYRDSPLSPFYNPSMTSSELIRSAALRSTSRIRDRFNLSSDGKTRAESVIVPNRGDYLMKIFIGTPPVETLAVADTGSDLIWVQCLPCEHCYPQQESIFDPKKSSTYKVISCDSKSCRSMFRSGCGSSGQCRYYYSYGDESFTVGDLASESIRLGSNGDQALTLSKSIFGCGHDNYGQFSSKSTGLVGLGAGPLSLVSQLGAQIDHKFSYCLLPYYANSTSKLKFGRQAIISGKGVVSTPLVYKSKSTYYYLTLEGVTIGEKTVQTDKRVGNIVIDSGTTLTLLESSFYDRFVAMVKEAIGTDHEPVQDPPEPFKLCYEYGTIEIPPDMTLHFSGADLHLQRINTFVKLENLVCLVIAPNERFSVFGNFAQVNFKVEYDLKQKRVSFAPADCGIMQ</sequence>
<reference evidence="1 2" key="1">
    <citation type="journal article" date="2022" name="DNA Res.">
        <title>Chromosomal-level genome assembly of the orchid tree Bauhinia variegata (Leguminosae; Cercidoideae) supports the allotetraploid origin hypothesis of Bauhinia.</title>
        <authorList>
            <person name="Zhong Y."/>
            <person name="Chen Y."/>
            <person name="Zheng D."/>
            <person name="Pang J."/>
            <person name="Liu Y."/>
            <person name="Luo S."/>
            <person name="Meng S."/>
            <person name="Qian L."/>
            <person name="Wei D."/>
            <person name="Dai S."/>
            <person name="Zhou R."/>
        </authorList>
    </citation>
    <scope>NUCLEOTIDE SEQUENCE [LARGE SCALE GENOMIC DNA]</scope>
    <source>
        <strain evidence="1">BV-YZ2020</strain>
    </source>
</reference>
<dbReference type="EMBL" id="CM039432">
    <property type="protein sequence ID" value="KAI4333293.1"/>
    <property type="molecule type" value="Genomic_DNA"/>
</dbReference>
<keyword evidence="2" id="KW-1185">Reference proteome</keyword>
<accession>A0ACB9NAA3</accession>
<comment type="caution">
    <text evidence="1">The sequence shown here is derived from an EMBL/GenBank/DDBJ whole genome shotgun (WGS) entry which is preliminary data.</text>
</comment>
<gene>
    <name evidence="1" type="ORF">L6164_018123</name>
</gene>
<proteinExistence type="predicted"/>
<evidence type="ECO:0000313" key="1">
    <source>
        <dbReference type="EMBL" id="KAI4333293.1"/>
    </source>
</evidence>
<evidence type="ECO:0000313" key="2">
    <source>
        <dbReference type="Proteomes" id="UP000828941"/>
    </source>
</evidence>
<name>A0ACB9NAA3_BAUVA</name>
<dbReference type="Proteomes" id="UP000828941">
    <property type="component" value="Chromosome 7"/>
</dbReference>
<organism evidence="1 2">
    <name type="scientific">Bauhinia variegata</name>
    <name type="common">Purple orchid tree</name>
    <name type="synonym">Phanera variegata</name>
    <dbReference type="NCBI Taxonomy" id="167791"/>
    <lineage>
        <taxon>Eukaryota</taxon>
        <taxon>Viridiplantae</taxon>
        <taxon>Streptophyta</taxon>
        <taxon>Embryophyta</taxon>
        <taxon>Tracheophyta</taxon>
        <taxon>Spermatophyta</taxon>
        <taxon>Magnoliopsida</taxon>
        <taxon>eudicotyledons</taxon>
        <taxon>Gunneridae</taxon>
        <taxon>Pentapetalae</taxon>
        <taxon>rosids</taxon>
        <taxon>fabids</taxon>
        <taxon>Fabales</taxon>
        <taxon>Fabaceae</taxon>
        <taxon>Cercidoideae</taxon>
        <taxon>Cercideae</taxon>
        <taxon>Bauhiniinae</taxon>
        <taxon>Bauhinia</taxon>
    </lineage>
</organism>
<protein>
    <submittedName>
        <fullName evidence="1">Uncharacterized protein</fullName>
    </submittedName>
</protein>